<evidence type="ECO:0000256" key="2">
    <source>
        <dbReference type="ARBA" id="ARBA00022679"/>
    </source>
</evidence>
<dbReference type="SUPFAM" id="SSF47616">
    <property type="entry name" value="GST C-terminal domain-like"/>
    <property type="match status" value="1"/>
</dbReference>
<name>A0A1S2XKL9_CICAR</name>
<dbReference type="STRING" id="3827.A0A1S2XKL9"/>
<dbReference type="SUPFAM" id="SSF52833">
    <property type="entry name" value="Thioredoxin-like"/>
    <property type="match status" value="1"/>
</dbReference>
<dbReference type="GO" id="GO:0006749">
    <property type="term" value="P:glutathione metabolic process"/>
    <property type="evidence" value="ECO:0007669"/>
    <property type="project" value="InterPro"/>
</dbReference>
<dbReference type="Gene3D" id="1.20.1050.10">
    <property type="match status" value="1"/>
</dbReference>
<dbReference type="KEGG" id="cam:101514970"/>
<dbReference type="EC" id="2.5.1.18" evidence="1"/>
<keyword evidence="2" id="KW-0808">Transferase</keyword>
<feature type="domain" description="GST C-terminal" evidence="6">
    <location>
        <begin position="90"/>
        <end position="210"/>
    </location>
</feature>
<dbReference type="CDD" id="cd03185">
    <property type="entry name" value="GST_C_Tau"/>
    <property type="match status" value="1"/>
</dbReference>
<evidence type="ECO:0000256" key="3">
    <source>
        <dbReference type="ARBA" id="ARBA00047960"/>
    </source>
</evidence>
<evidence type="ECO:0000256" key="4">
    <source>
        <dbReference type="RuleBase" id="RU003494"/>
    </source>
</evidence>
<evidence type="ECO:0000259" key="5">
    <source>
        <dbReference type="PROSITE" id="PS50404"/>
    </source>
</evidence>
<evidence type="ECO:0000256" key="1">
    <source>
        <dbReference type="ARBA" id="ARBA00012452"/>
    </source>
</evidence>
<dbReference type="OrthoDB" id="202840at2759"/>
<keyword evidence="7" id="KW-1185">Reference proteome</keyword>
<comment type="similarity">
    <text evidence="4">Belongs to the GST superfamily.</text>
</comment>
<dbReference type="FunFam" id="1.20.1050.10:FF:000018">
    <property type="entry name" value="Glutathione S-transferase U20"/>
    <property type="match status" value="1"/>
</dbReference>
<dbReference type="PROSITE" id="PS50404">
    <property type="entry name" value="GST_NTER"/>
    <property type="match status" value="1"/>
</dbReference>
<evidence type="ECO:0000313" key="8">
    <source>
        <dbReference type="RefSeq" id="XP_004490778.1"/>
    </source>
</evidence>
<dbReference type="InterPro" id="IPR004046">
    <property type="entry name" value="GST_C"/>
</dbReference>
<reference evidence="8" key="2">
    <citation type="submission" date="2025-08" db="UniProtKB">
        <authorList>
            <consortium name="RefSeq"/>
        </authorList>
    </citation>
    <scope>IDENTIFICATION</scope>
    <source>
        <tissue evidence="8">Etiolated seedlings</tissue>
    </source>
</reference>
<gene>
    <name evidence="8" type="primary">LOC101514970</name>
</gene>
<dbReference type="InterPro" id="IPR004045">
    <property type="entry name" value="Glutathione_S-Trfase_N"/>
</dbReference>
<dbReference type="PANTHER" id="PTHR11260">
    <property type="entry name" value="GLUTATHIONE S-TRANSFERASE, GST, SUPERFAMILY, GST DOMAIN CONTAINING"/>
    <property type="match status" value="1"/>
</dbReference>
<dbReference type="InterPro" id="IPR045073">
    <property type="entry name" value="Omega/Tau-like"/>
</dbReference>
<organism evidence="7 8">
    <name type="scientific">Cicer arietinum</name>
    <name type="common">Chickpea</name>
    <name type="synonym">Garbanzo</name>
    <dbReference type="NCBI Taxonomy" id="3827"/>
    <lineage>
        <taxon>Eukaryota</taxon>
        <taxon>Viridiplantae</taxon>
        <taxon>Streptophyta</taxon>
        <taxon>Embryophyta</taxon>
        <taxon>Tracheophyta</taxon>
        <taxon>Spermatophyta</taxon>
        <taxon>Magnoliopsida</taxon>
        <taxon>eudicotyledons</taxon>
        <taxon>Gunneridae</taxon>
        <taxon>Pentapetalae</taxon>
        <taxon>rosids</taxon>
        <taxon>fabids</taxon>
        <taxon>Fabales</taxon>
        <taxon>Fabaceae</taxon>
        <taxon>Papilionoideae</taxon>
        <taxon>50 kb inversion clade</taxon>
        <taxon>NPAAA clade</taxon>
        <taxon>Hologalegina</taxon>
        <taxon>IRL clade</taxon>
        <taxon>Cicereae</taxon>
        <taxon>Cicer</taxon>
    </lineage>
</organism>
<dbReference type="InterPro" id="IPR036249">
    <property type="entry name" value="Thioredoxin-like_sf"/>
</dbReference>
<dbReference type="InterPro" id="IPR045074">
    <property type="entry name" value="GST_C_Tau"/>
</dbReference>
<dbReference type="InterPro" id="IPR036282">
    <property type="entry name" value="Glutathione-S-Trfase_C_sf"/>
</dbReference>
<dbReference type="Proteomes" id="UP000087171">
    <property type="component" value="Chromosome Ca2"/>
</dbReference>
<dbReference type="GO" id="GO:0004364">
    <property type="term" value="F:glutathione transferase activity"/>
    <property type="evidence" value="ECO:0007669"/>
    <property type="project" value="UniProtKB-UniRule"/>
</dbReference>
<evidence type="ECO:0000313" key="7">
    <source>
        <dbReference type="Proteomes" id="UP000087171"/>
    </source>
</evidence>
<dbReference type="GeneID" id="101514970"/>
<dbReference type="SFLD" id="SFLDG01152">
    <property type="entry name" value="Main.3:_Omega-_and_Tau-like"/>
    <property type="match status" value="1"/>
</dbReference>
<dbReference type="CDD" id="cd03058">
    <property type="entry name" value="GST_N_Tau"/>
    <property type="match status" value="1"/>
</dbReference>
<dbReference type="SFLD" id="SFLDS00019">
    <property type="entry name" value="Glutathione_Transferase_(cytos"/>
    <property type="match status" value="1"/>
</dbReference>
<dbReference type="Pfam" id="PF02798">
    <property type="entry name" value="GST_N"/>
    <property type="match status" value="1"/>
</dbReference>
<proteinExistence type="inferred from homology"/>
<sequence length="221" mass="25182">MSKGDKVVVLDFWASPFCARVKIALEEKGVDHVDNEEDIFGKKSELLLKSNPIHQKVPVLLHNDKPVLESSIIVSYIDHVWSSNSLLPDNAYDLAKATFWADFIDKKVFETGRSIWASNGEEREVGTRDFIEVLKHLEEALGEKKYFGGDAFGYVDIIAIPHSAWFLAYETLGGFKIEDHSPKISAWIKRCLQRDSVKNVLPDPEKVYQFVLHFRKMSGLE</sequence>
<dbReference type="eggNOG" id="KOG0406">
    <property type="taxonomic scope" value="Eukaryota"/>
</dbReference>
<accession>A0A1S2XKL9</accession>
<dbReference type="PaxDb" id="3827-XP_004490778.1"/>
<dbReference type="PROSITE" id="PS50405">
    <property type="entry name" value="GST_CTER"/>
    <property type="match status" value="1"/>
</dbReference>
<dbReference type="FunFam" id="3.40.30.10:FF:000014">
    <property type="entry name" value="Tau class glutathione S-transferase"/>
    <property type="match status" value="1"/>
</dbReference>
<dbReference type="InterPro" id="IPR040079">
    <property type="entry name" value="Glutathione_S-Trfase"/>
</dbReference>
<dbReference type="SFLD" id="SFLDG00358">
    <property type="entry name" value="Main_(cytGST)"/>
    <property type="match status" value="1"/>
</dbReference>
<evidence type="ECO:0000259" key="6">
    <source>
        <dbReference type="PROSITE" id="PS50405"/>
    </source>
</evidence>
<dbReference type="PANTHER" id="PTHR11260:SF547">
    <property type="entry name" value="GLUTATHIONE S-TRANSFERASE"/>
    <property type="match status" value="1"/>
</dbReference>
<dbReference type="GO" id="GO:0005829">
    <property type="term" value="C:cytosol"/>
    <property type="evidence" value="ECO:0007669"/>
    <property type="project" value="UniProtKB-SubCell"/>
</dbReference>
<reference evidence="7" key="1">
    <citation type="journal article" date="2013" name="Nat. Biotechnol.">
        <title>Draft genome sequence of chickpea (Cicer arietinum) provides a resource for trait improvement.</title>
        <authorList>
            <person name="Varshney R.K."/>
            <person name="Song C."/>
            <person name="Saxena R.K."/>
            <person name="Azam S."/>
            <person name="Yu S."/>
            <person name="Sharpe A.G."/>
            <person name="Cannon S."/>
            <person name="Baek J."/>
            <person name="Rosen B.D."/>
            <person name="Tar'an B."/>
            <person name="Millan T."/>
            <person name="Zhang X."/>
            <person name="Ramsay L.D."/>
            <person name="Iwata A."/>
            <person name="Wang Y."/>
            <person name="Nelson W."/>
            <person name="Farmer A.D."/>
            <person name="Gaur P.M."/>
            <person name="Soderlund C."/>
            <person name="Penmetsa R.V."/>
            <person name="Xu C."/>
            <person name="Bharti A.K."/>
            <person name="He W."/>
            <person name="Winter P."/>
            <person name="Zhao S."/>
            <person name="Hane J.K."/>
            <person name="Carrasquilla-Garcia N."/>
            <person name="Condie J.A."/>
            <person name="Upadhyaya H.D."/>
            <person name="Luo M.C."/>
            <person name="Thudi M."/>
            <person name="Gowda C.L."/>
            <person name="Singh N.P."/>
            <person name="Lichtenzveig J."/>
            <person name="Gali K.K."/>
            <person name="Rubio J."/>
            <person name="Nadarajan N."/>
            <person name="Dolezel J."/>
            <person name="Bansal K.C."/>
            <person name="Xu X."/>
            <person name="Edwards D."/>
            <person name="Zhang G."/>
            <person name="Kahl G."/>
            <person name="Gil J."/>
            <person name="Singh K.B."/>
            <person name="Datta S.K."/>
            <person name="Jackson S.A."/>
            <person name="Wang J."/>
            <person name="Cook D.R."/>
        </authorList>
    </citation>
    <scope>NUCLEOTIDE SEQUENCE [LARGE SCALE GENOMIC DNA]</scope>
    <source>
        <strain evidence="7">cv. CDC Frontier</strain>
    </source>
</reference>
<comment type="catalytic activity">
    <reaction evidence="3">
        <text>RX + glutathione = an S-substituted glutathione + a halide anion + H(+)</text>
        <dbReference type="Rhea" id="RHEA:16437"/>
        <dbReference type="ChEBI" id="CHEBI:15378"/>
        <dbReference type="ChEBI" id="CHEBI:16042"/>
        <dbReference type="ChEBI" id="CHEBI:17792"/>
        <dbReference type="ChEBI" id="CHEBI:57925"/>
        <dbReference type="ChEBI" id="CHEBI:90779"/>
        <dbReference type="EC" id="2.5.1.18"/>
    </reaction>
</comment>
<dbReference type="InterPro" id="IPR010987">
    <property type="entry name" value="Glutathione-S-Trfase_C-like"/>
</dbReference>
<dbReference type="Pfam" id="PF00043">
    <property type="entry name" value="GST_C"/>
    <property type="match status" value="1"/>
</dbReference>
<feature type="domain" description="GST N-terminal" evidence="5">
    <location>
        <begin position="5"/>
        <end position="85"/>
    </location>
</feature>
<dbReference type="RefSeq" id="XP_004490778.1">
    <property type="nucleotide sequence ID" value="XM_004490721.3"/>
</dbReference>
<dbReference type="Gene3D" id="3.40.30.10">
    <property type="entry name" value="Glutaredoxin"/>
    <property type="match status" value="1"/>
</dbReference>
<protein>
    <recommendedName>
        <fullName evidence="1">glutathione transferase</fullName>
        <ecNumber evidence="1">2.5.1.18</ecNumber>
    </recommendedName>
</protein>
<dbReference type="AlphaFoldDB" id="A0A1S2XKL9"/>